<dbReference type="Proteomes" id="UP000184088">
    <property type="component" value="Unassembled WGS sequence"/>
</dbReference>
<dbReference type="RefSeq" id="WP_073345850.1">
    <property type="nucleotide sequence ID" value="NZ_FQVH01000040.1"/>
</dbReference>
<dbReference type="STRING" id="1121256.SAMN02746089_02450"/>
<accession>A0A1M5DZT7</accession>
<protein>
    <submittedName>
        <fullName evidence="1">Uncharacterized protein</fullName>
    </submittedName>
</protein>
<dbReference type="EMBL" id="FQVH01000040">
    <property type="protein sequence ID" value="SHF72475.1"/>
    <property type="molecule type" value="Genomic_DNA"/>
</dbReference>
<sequence>MNKEAADFLNEVLYYIHKFKTYKFATQRKGVICLKCINDINGESFDKNKGKNSENKGFGVINTIIRMNEIN</sequence>
<name>A0A1M5DZT7_9THEO</name>
<gene>
    <name evidence="1" type="ORF">SAMN02746089_02450</name>
</gene>
<evidence type="ECO:0000313" key="2">
    <source>
        <dbReference type="Proteomes" id="UP000184088"/>
    </source>
</evidence>
<dbReference type="AlphaFoldDB" id="A0A1M5DZT7"/>
<keyword evidence="2" id="KW-1185">Reference proteome</keyword>
<reference evidence="1 2" key="1">
    <citation type="submission" date="2016-11" db="EMBL/GenBank/DDBJ databases">
        <authorList>
            <person name="Jaros S."/>
            <person name="Januszkiewicz K."/>
            <person name="Wedrychowicz H."/>
        </authorList>
    </citation>
    <scope>NUCLEOTIDE SEQUENCE [LARGE SCALE GENOMIC DNA]</scope>
    <source>
        <strain evidence="1 2">DSM 17918</strain>
    </source>
</reference>
<proteinExistence type="predicted"/>
<evidence type="ECO:0000313" key="1">
    <source>
        <dbReference type="EMBL" id="SHF72475.1"/>
    </source>
</evidence>
<organism evidence="1 2">
    <name type="scientific">Caldanaerobius fijiensis DSM 17918</name>
    <dbReference type="NCBI Taxonomy" id="1121256"/>
    <lineage>
        <taxon>Bacteria</taxon>
        <taxon>Bacillati</taxon>
        <taxon>Bacillota</taxon>
        <taxon>Clostridia</taxon>
        <taxon>Thermoanaerobacterales</taxon>
        <taxon>Thermoanaerobacteraceae</taxon>
        <taxon>Caldanaerobius</taxon>
    </lineage>
</organism>